<organism evidence="1 2">
    <name type="scientific">Eleusine coracana subsp. coracana</name>
    <dbReference type="NCBI Taxonomy" id="191504"/>
    <lineage>
        <taxon>Eukaryota</taxon>
        <taxon>Viridiplantae</taxon>
        <taxon>Streptophyta</taxon>
        <taxon>Embryophyta</taxon>
        <taxon>Tracheophyta</taxon>
        <taxon>Spermatophyta</taxon>
        <taxon>Magnoliopsida</taxon>
        <taxon>Liliopsida</taxon>
        <taxon>Poales</taxon>
        <taxon>Poaceae</taxon>
        <taxon>PACMAD clade</taxon>
        <taxon>Chloridoideae</taxon>
        <taxon>Cynodonteae</taxon>
        <taxon>Eleusininae</taxon>
        <taxon>Eleusine</taxon>
    </lineage>
</organism>
<protein>
    <submittedName>
        <fullName evidence="1">Uncharacterized protein</fullName>
    </submittedName>
</protein>
<reference evidence="1" key="2">
    <citation type="submission" date="2021-12" db="EMBL/GenBank/DDBJ databases">
        <title>Resequencing data analysis of finger millet.</title>
        <authorList>
            <person name="Hatakeyama M."/>
            <person name="Aluri S."/>
            <person name="Balachadran M.T."/>
            <person name="Sivarajan S.R."/>
            <person name="Poveda L."/>
            <person name="Shimizu-Inatsugi R."/>
            <person name="Schlapbach R."/>
            <person name="Sreeman S.M."/>
            <person name="Shimizu K.K."/>
        </authorList>
    </citation>
    <scope>NUCLEOTIDE SEQUENCE</scope>
</reference>
<comment type="caution">
    <text evidence="1">The sequence shown here is derived from an EMBL/GenBank/DDBJ whole genome shotgun (WGS) entry which is preliminary data.</text>
</comment>
<name>A0AAV5FRR2_ELECO</name>
<dbReference type="AlphaFoldDB" id="A0AAV5FRR2"/>
<gene>
    <name evidence="1" type="primary">gb26050</name>
    <name evidence="1" type="ORF">PR202_gb26050</name>
</gene>
<evidence type="ECO:0000313" key="2">
    <source>
        <dbReference type="Proteomes" id="UP001054889"/>
    </source>
</evidence>
<proteinExistence type="predicted"/>
<evidence type="ECO:0000313" key="1">
    <source>
        <dbReference type="EMBL" id="GJN37125.1"/>
    </source>
</evidence>
<dbReference type="EMBL" id="BQKI01000093">
    <property type="protein sequence ID" value="GJN37125.1"/>
    <property type="molecule type" value="Genomic_DNA"/>
</dbReference>
<dbReference type="Proteomes" id="UP001054889">
    <property type="component" value="Unassembled WGS sequence"/>
</dbReference>
<keyword evidence="2" id="KW-1185">Reference proteome</keyword>
<reference evidence="1" key="1">
    <citation type="journal article" date="2018" name="DNA Res.">
        <title>Multiple hybrid de novo genome assembly of finger millet, an orphan allotetraploid crop.</title>
        <authorList>
            <person name="Hatakeyama M."/>
            <person name="Aluri S."/>
            <person name="Balachadran M.T."/>
            <person name="Sivarajan S.R."/>
            <person name="Patrignani A."/>
            <person name="Gruter S."/>
            <person name="Poveda L."/>
            <person name="Shimizu-Inatsugi R."/>
            <person name="Baeten J."/>
            <person name="Francoijs K.J."/>
            <person name="Nataraja K.N."/>
            <person name="Reddy Y.A.N."/>
            <person name="Phadnis S."/>
            <person name="Ravikumar R.L."/>
            <person name="Schlapbach R."/>
            <person name="Sreeman S.M."/>
            <person name="Shimizu K.K."/>
        </authorList>
    </citation>
    <scope>NUCLEOTIDE SEQUENCE</scope>
</reference>
<sequence length="129" mass="14956">MSTPWGDLLLIRFLRSSQHTEIIKTQIRLVDIVKNRLVKWRSAAVFQEHAVFVGQNHSACLPTKNFPELSPTLRTSPDLFLRIMKFGASGPKEWKGLGFTTCNEEVFPCYEHEYSNYLLPYEVWITPNL</sequence>
<accession>A0AAV5FRR2</accession>